<dbReference type="EMBL" id="JACHMP010000001">
    <property type="protein sequence ID" value="MBB5821397.1"/>
    <property type="molecule type" value="Genomic_DNA"/>
</dbReference>
<keyword evidence="1" id="KW-1133">Transmembrane helix</keyword>
<evidence type="ECO:0008006" key="4">
    <source>
        <dbReference type="Google" id="ProtNLM"/>
    </source>
</evidence>
<reference evidence="2 3" key="1">
    <citation type="submission" date="2020-08" db="EMBL/GenBank/DDBJ databases">
        <title>Sequencing the genomes of 1000 actinobacteria strains.</title>
        <authorList>
            <person name="Klenk H.-P."/>
        </authorList>
    </citation>
    <scope>NUCLEOTIDE SEQUENCE [LARGE SCALE GENOMIC DNA]</scope>
    <source>
        <strain evidence="2 3">DSM 46887</strain>
    </source>
</reference>
<dbReference type="RefSeq" id="WP_184545847.1">
    <property type="nucleotide sequence ID" value="NZ_JACHMP010000001.1"/>
</dbReference>
<protein>
    <recommendedName>
        <fullName evidence="4">DUF3592 domain-containing protein</fullName>
    </recommendedName>
</protein>
<accession>A0A7W9MHR2</accession>
<dbReference type="AlphaFoldDB" id="A0A7W9MHR2"/>
<keyword evidence="1" id="KW-0472">Membrane</keyword>
<proteinExistence type="predicted"/>
<organism evidence="2 3">
    <name type="scientific">Streptosporangium becharense</name>
    <dbReference type="NCBI Taxonomy" id="1816182"/>
    <lineage>
        <taxon>Bacteria</taxon>
        <taxon>Bacillati</taxon>
        <taxon>Actinomycetota</taxon>
        <taxon>Actinomycetes</taxon>
        <taxon>Streptosporangiales</taxon>
        <taxon>Streptosporangiaceae</taxon>
        <taxon>Streptosporangium</taxon>
    </lineage>
</organism>
<evidence type="ECO:0000313" key="3">
    <source>
        <dbReference type="Proteomes" id="UP000540685"/>
    </source>
</evidence>
<gene>
    <name evidence="2" type="ORF">F4562_004459</name>
</gene>
<keyword evidence="1" id="KW-0812">Transmembrane</keyword>
<evidence type="ECO:0000256" key="1">
    <source>
        <dbReference type="SAM" id="Phobius"/>
    </source>
</evidence>
<feature type="transmembrane region" description="Helical" evidence="1">
    <location>
        <begin position="6"/>
        <end position="24"/>
    </location>
</feature>
<name>A0A7W9MHR2_9ACTN</name>
<feature type="transmembrane region" description="Helical" evidence="1">
    <location>
        <begin position="108"/>
        <end position="127"/>
    </location>
</feature>
<keyword evidence="3" id="KW-1185">Reference proteome</keyword>
<comment type="caution">
    <text evidence="2">The sequence shown here is derived from an EMBL/GenBank/DDBJ whole genome shotgun (WGS) entry which is preliminary data.</text>
</comment>
<evidence type="ECO:0000313" key="2">
    <source>
        <dbReference type="EMBL" id="MBB5821397.1"/>
    </source>
</evidence>
<sequence length="129" mass="14754">MWLPFLILEIAPVLIMYWGIKAWLRTQRNIEASRGTHGSLVSLKSSPKRTHAVLEFTTSTGEKVETRSAHVMRRRTDPGSAVKVRYLPGSPTTAWIEGEAEAESRFQLLFSLILPVMWTVIMAWYAFFE</sequence>
<dbReference type="Proteomes" id="UP000540685">
    <property type="component" value="Unassembled WGS sequence"/>
</dbReference>